<dbReference type="Proteomes" id="UP000324678">
    <property type="component" value="Chromosome"/>
</dbReference>
<dbReference type="CDD" id="cd02440">
    <property type="entry name" value="AdoMet_MTases"/>
    <property type="match status" value="1"/>
</dbReference>
<feature type="domain" description="Methyltransferase type 11" evidence="1">
    <location>
        <begin position="51"/>
        <end position="141"/>
    </location>
</feature>
<keyword evidence="3" id="KW-1185">Reference proteome</keyword>
<dbReference type="PANTHER" id="PTHR43861">
    <property type="entry name" value="TRANS-ACONITATE 2-METHYLTRANSFERASE-RELATED"/>
    <property type="match status" value="1"/>
</dbReference>
<dbReference type="InterPro" id="IPR013216">
    <property type="entry name" value="Methyltransf_11"/>
</dbReference>
<dbReference type="Pfam" id="PF08241">
    <property type="entry name" value="Methyltransf_11"/>
    <property type="match status" value="1"/>
</dbReference>
<evidence type="ECO:0000313" key="2">
    <source>
        <dbReference type="EMBL" id="QEO13532.1"/>
    </source>
</evidence>
<reference evidence="2 3" key="1">
    <citation type="submission" date="2019-09" db="EMBL/GenBank/DDBJ databases">
        <title>Genome sequencing of strain KACC 19306.</title>
        <authorList>
            <person name="Heo J."/>
            <person name="Kim S.-J."/>
            <person name="Kim J.-S."/>
            <person name="Hong S.-B."/>
            <person name="Kwon S.-W."/>
        </authorList>
    </citation>
    <scope>NUCLEOTIDE SEQUENCE [LARGE SCALE GENOMIC DNA]</scope>
    <source>
        <strain evidence="2 3">KACC 19306</strain>
    </source>
</reference>
<keyword evidence="2" id="KW-0808">Transferase</keyword>
<dbReference type="GO" id="GO:0032259">
    <property type="term" value="P:methylation"/>
    <property type="evidence" value="ECO:0007669"/>
    <property type="project" value="UniProtKB-KW"/>
</dbReference>
<dbReference type="OrthoDB" id="4484556at2"/>
<name>A0A5C1YFJ3_9MICO</name>
<sequence length="203" mass="22325">MDAAAGEARSTASPDYAERLRSIETTGWRRFVDVQAPYRWNIRRLGLGYTLDIGCGLGRNLAHLAGNGVGVDHNPTSIAIARDRGLEAYTVAEFATSPHAVPESFDSLLFAHVMEHMDRASDDVLVATYLPYLRPGGTVCFITPQERGYRSDATHVQFVDFAGLEEIAEASGLTVERRFSFPLPRAAGRAFTYNEFVVVARKA</sequence>
<dbReference type="EMBL" id="CP043505">
    <property type="protein sequence ID" value="QEO13532.1"/>
    <property type="molecule type" value="Genomic_DNA"/>
</dbReference>
<dbReference type="GO" id="GO:0008757">
    <property type="term" value="F:S-adenosylmethionine-dependent methyltransferase activity"/>
    <property type="evidence" value="ECO:0007669"/>
    <property type="project" value="InterPro"/>
</dbReference>
<dbReference type="RefSeq" id="WP_149159555.1">
    <property type="nucleotide sequence ID" value="NZ_CP043505.1"/>
</dbReference>
<evidence type="ECO:0000259" key="1">
    <source>
        <dbReference type="Pfam" id="PF08241"/>
    </source>
</evidence>
<accession>A0A5C1YFJ3</accession>
<evidence type="ECO:0000313" key="3">
    <source>
        <dbReference type="Proteomes" id="UP000324678"/>
    </source>
</evidence>
<dbReference type="Gene3D" id="3.40.50.150">
    <property type="entry name" value="Vaccinia Virus protein VP39"/>
    <property type="match status" value="1"/>
</dbReference>
<keyword evidence="2" id="KW-0489">Methyltransferase</keyword>
<dbReference type="KEGG" id="ail:FLP10_03200"/>
<proteinExistence type="predicted"/>
<dbReference type="InterPro" id="IPR029063">
    <property type="entry name" value="SAM-dependent_MTases_sf"/>
</dbReference>
<organism evidence="2 3">
    <name type="scientific">Agromyces intestinalis</name>
    <dbReference type="NCBI Taxonomy" id="2592652"/>
    <lineage>
        <taxon>Bacteria</taxon>
        <taxon>Bacillati</taxon>
        <taxon>Actinomycetota</taxon>
        <taxon>Actinomycetes</taxon>
        <taxon>Micrococcales</taxon>
        <taxon>Microbacteriaceae</taxon>
        <taxon>Agromyces</taxon>
    </lineage>
</organism>
<dbReference type="SUPFAM" id="SSF53335">
    <property type="entry name" value="S-adenosyl-L-methionine-dependent methyltransferases"/>
    <property type="match status" value="1"/>
</dbReference>
<gene>
    <name evidence="2" type="ORF">FLP10_03200</name>
</gene>
<dbReference type="AlphaFoldDB" id="A0A5C1YFJ3"/>
<protein>
    <submittedName>
        <fullName evidence="2">Class I SAM-dependent methyltransferase</fullName>
    </submittedName>
</protein>